<feature type="signal peptide" evidence="1">
    <location>
        <begin position="1"/>
        <end position="19"/>
    </location>
</feature>
<sequence>MGVVGQWFFLAFLVIRAKAAQQVPDVHRCRRCKDCQITNSGGSVSNDDIVLASIPSDASSGSFGPAIFGRRWDLIPSCQQCQGCSTRLESIKAGFKLYNKTFALEPPMSSSSTYVFQATTDALPPGQRAVVKVFCVPPSDDPWSLLSAVNRIQACSARAYKRTQLVLALYHIGQDCGMTDLLPKMWVANVTGVIPTGETSGRVISWLGLWAQRVQGLSLRSFLSTRQLPPQLVMDTMHHKLNSTQVVLAAIFDLLTSQRDGHTKNIFIQEDGQIKLIDIEDALGLQWTYWGINSVLIPTTKRHEATRRLKGRERLTQLLDYRCQLAGSSKILGTNYPPAVSQCLTKIASKTVAEVKEYYQIPNLFQARTLKTRAQDMLTKGFEWTYLYGEPRNYPGAFMHLRSPPSPPLCCKFEWHEDSGVECSHPPENPSF</sequence>
<evidence type="ECO:0000313" key="3">
    <source>
        <dbReference type="Proteomes" id="UP000815325"/>
    </source>
</evidence>
<evidence type="ECO:0000256" key="1">
    <source>
        <dbReference type="SAM" id="SignalP"/>
    </source>
</evidence>
<organism evidence="2 3">
    <name type="scientific">Dunaliella salina</name>
    <name type="common">Green alga</name>
    <name type="synonym">Protococcus salinus</name>
    <dbReference type="NCBI Taxonomy" id="3046"/>
    <lineage>
        <taxon>Eukaryota</taxon>
        <taxon>Viridiplantae</taxon>
        <taxon>Chlorophyta</taxon>
        <taxon>core chlorophytes</taxon>
        <taxon>Chlorophyceae</taxon>
        <taxon>CS clade</taxon>
        <taxon>Chlamydomonadales</taxon>
        <taxon>Dunaliellaceae</taxon>
        <taxon>Dunaliella</taxon>
    </lineage>
</organism>
<gene>
    <name evidence="2" type="ORF">DUNSADRAFT_7391</name>
</gene>
<dbReference type="EMBL" id="MU069462">
    <property type="protein sequence ID" value="KAF5842407.1"/>
    <property type="molecule type" value="Genomic_DNA"/>
</dbReference>
<keyword evidence="1" id="KW-0732">Signal</keyword>
<evidence type="ECO:0008006" key="4">
    <source>
        <dbReference type="Google" id="ProtNLM"/>
    </source>
</evidence>
<proteinExistence type="predicted"/>
<evidence type="ECO:0000313" key="2">
    <source>
        <dbReference type="EMBL" id="KAF5842407.1"/>
    </source>
</evidence>
<protein>
    <recommendedName>
        <fullName evidence="4">PI3K/PI4K catalytic domain-containing protein</fullName>
    </recommendedName>
</protein>
<keyword evidence="3" id="KW-1185">Reference proteome</keyword>
<name>A0ABQ7H6C8_DUNSA</name>
<comment type="caution">
    <text evidence="2">The sequence shown here is derived from an EMBL/GenBank/DDBJ whole genome shotgun (WGS) entry which is preliminary data.</text>
</comment>
<reference evidence="2" key="1">
    <citation type="submission" date="2017-08" db="EMBL/GenBank/DDBJ databases">
        <authorList>
            <person name="Polle J.E."/>
            <person name="Barry K."/>
            <person name="Cushman J."/>
            <person name="Schmutz J."/>
            <person name="Tran D."/>
            <person name="Hathwaick L.T."/>
            <person name="Yim W.C."/>
            <person name="Jenkins J."/>
            <person name="Mckie-Krisberg Z.M."/>
            <person name="Prochnik S."/>
            <person name="Lindquist E."/>
            <person name="Dockter R.B."/>
            <person name="Adam C."/>
            <person name="Molina H."/>
            <person name="Bunkerborg J."/>
            <person name="Jin E."/>
            <person name="Buchheim M."/>
            <person name="Magnuson J."/>
        </authorList>
    </citation>
    <scope>NUCLEOTIDE SEQUENCE</scope>
    <source>
        <strain evidence="2">CCAP 19/18</strain>
    </source>
</reference>
<dbReference type="Proteomes" id="UP000815325">
    <property type="component" value="Unassembled WGS sequence"/>
</dbReference>
<feature type="chain" id="PRO_5046339584" description="PI3K/PI4K catalytic domain-containing protein" evidence="1">
    <location>
        <begin position="20"/>
        <end position="432"/>
    </location>
</feature>
<accession>A0ABQ7H6C8</accession>